<dbReference type="OrthoDB" id="179394at2"/>
<dbReference type="InterPro" id="IPR006748">
    <property type="entry name" value="NH2Glyco/OHUrea_AB-resist_kin"/>
</dbReference>
<dbReference type="eggNOG" id="COG3570">
    <property type="taxonomic scope" value="Bacteria"/>
</dbReference>
<dbReference type="STRING" id="661478.OP10G_0993"/>
<reference evidence="1 2" key="1">
    <citation type="journal article" date="2014" name="PLoS ONE">
        <title>The first complete genome sequence of the class fimbriimonadia in the phylum armatimonadetes.</title>
        <authorList>
            <person name="Hu Z.Y."/>
            <person name="Wang Y.Z."/>
            <person name="Im W.T."/>
            <person name="Wang S.Y."/>
            <person name="Zhao G.P."/>
            <person name="Zheng H.J."/>
            <person name="Quan Z.X."/>
        </authorList>
    </citation>
    <scope>NUCLEOTIDE SEQUENCE [LARGE SCALE GENOMIC DNA]</scope>
    <source>
        <strain evidence="1">Gsoil 348</strain>
    </source>
</reference>
<dbReference type="HOGENOM" id="CLU_061172_2_1_0"/>
<gene>
    <name evidence="1" type="ORF">OP10G_0993</name>
</gene>
<accession>A0A068NLK5</accession>
<proteinExistence type="predicted"/>
<dbReference type="Pfam" id="PF04655">
    <property type="entry name" value="APH_6_hur"/>
    <property type="match status" value="1"/>
</dbReference>
<dbReference type="SUPFAM" id="SSF56112">
    <property type="entry name" value="Protein kinase-like (PK-like)"/>
    <property type="match status" value="1"/>
</dbReference>
<dbReference type="GO" id="GO:0016301">
    <property type="term" value="F:kinase activity"/>
    <property type="evidence" value="ECO:0007669"/>
    <property type="project" value="UniProtKB-KW"/>
</dbReference>
<protein>
    <submittedName>
        <fullName evidence="1">Putative aminoglycoside/hydroxyurea antibiotic resistance kinase</fullName>
    </submittedName>
</protein>
<keyword evidence="1" id="KW-0418">Kinase</keyword>
<evidence type="ECO:0000313" key="1">
    <source>
        <dbReference type="EMBL" id="AIE84361.1"/>
    </source>
</evidence>
<dbReference type="AlphaFoldDB" id="A0A068NLK5"/>
<dbReference type="GO" id="GO:0019748">
    <property type="term" value="P:secondary metabolic process"/>
    <property type="evidence" value="ECO:0007669"/>
    <property type="project" value="InterPro"/>
</dbReference>
<keyword evidence="1" id="KW-0808">Transferase</keyword>
<dbReference type="Gene3D" id="3.90.1200.10">
    <property type="match status" value="1"/>
</dbReference>
<dbReference type="KEGG" id="fgi:OP10G_0993"/>
<dbReference type="EMBL" id="CP007139">
    <property type="protein sequence ID" value="AIE84361.1"/>
    <property type="molecule type" value="Genomic_DNA"/>
</dbReference>
<name>A0A068NLK5_FIMGI</name>
<organism evidence="1 2">
    <name type="scientific">Fimbriimonas ginsengisoli Gsoil 348</name>
    <dbReference type="NCBI Taxonomy" id="661478"/>
    <lineage>
        <taxon>Bacteria</taxon>
        <taxon>Bacillati</taxon>
        <taxon>Armatimonadota</taxon>
        <taxon>Fimbriimonadia</taxon>
        <taxon>Fimbriimonadales</taxon>
        <taxon>Fimbriimonadaceae</taxon>
        <taxon>Fimbriimonas</taxon>
    </lineage>
</organism>
<dbReference type="RefSeq" id="WP_025226997.1">
    <property type="nucleotide sequence ID" value="NZ_CP007139.1"/>
</dbReference>
<sequence length="274" mass="30513">MTPVAPENLESIAQRWHLSLGEPFGNLSYNYVLRAIRSDGTSVVLKLGKPGPEFRSEACALEHFAGRGAVRLIEADIEAGAMLLEHLTPGDMLTSRSEEESIAIAADVMRNLWRAAPDSDAFPDLRRWTAGLGRLRETFDGGCGPFPAHAVDRAERLREELLASEGEQVLLHGDLHHANILSSTREAWLAIDPKGVVGEREFELPSFLVNPRQETREVLDHRVRAFCEILSLDLERAISWSIVFGVLSSWWGYEDGGEVWEGPLEFSEQMARLA</sequence>
<keyword evidence="2" id="KW-1185">Reference proteome</keyword>
<evidence type="ECO:0000313" key="2">
    <source>
        <dbReference type="Proteomes" id="UP000027982"/>
    </source>
</evidence>
<dbReference type="InterPro" id="IPR011009">
    <property type="entry name" value="Kinase-like_dom_sf"/>
</dbReference>
<dbReference type="GO" id="GO:0016773">
    <property type="term" value="F:phosphotransferase activity, alcohol group as acceptor"/>
    <property type="evidence" value="ECO:0007669"/>
    <property type="project" value="InterPro"/>
</dbReference>
<dbReference type="Proteomes" id="UP000027982">
    <property type="component" value="Chromosome"/>
</dbReference>